<reference evidence="1" key="2">
    <citation type="journal article" date="2022" name="New Phytol.">
        <title>Evolutionary transition to the ectomycorrhizal habit in the genomes of a hyperdiverse lineage of mushroom-forming fungi.</title>
        <authorList>
            <person name="Looney B."/>
            <person name="Miyauchi S."/>
            <person name="Morin E."/>
            <person name="Drula E."/>
            <person name="Courty P.E."/>
            <person name="Kohler A."/>
            <person name="Kuo A."/>
            <person name="LaButti K."/>
            <person name="Pangilinan J."/>
            <person name="Lipzen A."/>
            <person name="Riley R."/>
            <person name="Andreopoulos W."/>
            <person name="He G."/>
            <person name="Johnson J."/>
            <person name="Nolan M."/>
            <person name="Tritt A."/>
            <person name="Barry K.W."/>
            <person name="Grigoriev I.V."/>
            <person name="Nagy L.G."/>
            <person name="Hibbett D."/>
            <person name="Henrissat B."/>
            <person name="Matheny P.B."/>
            <person name="Labbe J."/>
            <person name="Martin F.M."/>
        </authorList>
    </citation>
    <scope>NUCLEOTIDE SEQUENCE</scope>
    <source>
        <strain evidence="1">EC-137</strain>
    </source>
</reference>
<dbReference type="Proteomes" id="UP000814128">
    <property type="component" value="Unassembled WGS sequence"/>
</dbReference>
<keyword evidence="2" id="KW-1185">Reference proteome</keyword>
<evidence type="ECO:0000313" key="1">
    <source>
        <dbReference type="EMBL" id="KAI0028087.1"/>
    </source>
</evidence>
<comment type="caution">
    <text evidence="1">The sequence shown here is derived from an EMBL/GenBank/DDBJ whole genome shotgun (WGS) entry which is preliminary data.</text>
</comment>
<proteinExistence type="predicted"/>
<reference evidence="1" key="1">
    <citation type="submission" date="2021-02" db="EMBL/GenBank/DDBJ databases">
        <authorList>
            <consortium name="DOE Joint Genome Institute"/>
            <person name="Ahrendt S."/>
            <person name="Looney B.P."/>
            <person name="Miyauchi S."/>
            <person name="Morin E."/>
            <person name="Drula E."/>
            <person name="Courty P.E."/>
            <person name="Chicoki N."/>
            <person name="Fauchery L."/>
            <person name="Kohler A."/>
            <person name="Kuo A."/>
            <person name="Labutti K."/>
            <person name="Pangilinan J."/>
            <person name="Lipzen A."/>
            <person name="Riley R."/>
            <person name="Andreopoulos W."/>
            <person name="He G."/>
            <person name="Johnson J."/>
            <person name="Barry K.W."/>
            <person name="Grigoriev I.V."/>
            <person name="Nagy L."/>
            <person name="Hibbett D."/>
            <person name="Henrissat B."/>
            <person name="Matheny P.B."/>
            <person name="Labbe J."/>
            <person name="Martin F."/>
        </authorList>
    </citation>
    <scope>NUCLEOTIDE SEQUENCE</scope>
    <source>
        <strain evidence="1">EC-137</strain>
    </source>
</reference>
<protein>
    <submittedName>
        <fullName evidence="1">Uncharacterized protein</fullName>
    </submittedName>
</protein>
<evidence type="ECO:0000313" key="2">
    <source>
        <dbReference type="Proteomes" id="UP000814128"/>
    </source>
</evidence>
<name>A0ACB8Q8X7_9AGAM</name>
<dbReference type="EMBL" id="MU273794">
    <property type="protein sequence ID" value="KAI0028087.1"/>
    <property type="molecule type" value="Genomic_DNA"/>
</dbReference>
<sequence>MSTEGENELSETRKPVPRWIPVMLLTVTTAALAVPLLALRRERSVAQGFGKHVRAAAPPVRRPGQRFTTPAPAARTARRDPAPANAPLSDVPPPRRRSTAFTPVPNASSSKHPPAPAAPRGVHLPDVATDGFNATLHGFKAFGAATTVIVGLVVAGVWGVKLYTGASDTRELAGHMRAVLEYALPALSGRLQSRAPSSPLPLPIALPPPSAEERAADVPPVVEEEESRMWTRDGARDRLATAYAQGGFVRWAETARREMELEALQLRAREEGKPSS</sequence>
<organism evidence="1 2">
    <name type="scientific">Vararia minispora EC-137</name>
    <dbReference type="NCBI Taxonomy" id="1314806"/>
    <lineage>
        <taxon>Eukaryota</taxon>
        <taxon>Fungi</taxon>
        <taxon>Dikarya</taxon>
        <taxon>Basidiomycota</taxon>
        <taxon>Agaricomycotina</taxon>
        <taxon>Agaricomycetes</taxon>
        <taxon>Russulales</taxon>
        <taxon>Lachnocladiaceae</taxon>
        <taxon>Vararia</taxon>
    </lineage>
</organism>
<gene>
    <name evidence="1" type="ORF">K488DRAFT_90106</name>
</gene>
<accession>A0ACB8Q8X7</accession>